<reference evidence="4" key="1">
    <citation type="submission" date="2021-12" db="EMBL/GenBank/DDBJ databases">
        <authorList>
            <person name="Martin H S."/>
        </authorList>
    </citation>
    <scope>NUCLEOTIDE SEQUENCE</scope>
</reference>
<evidence type="ECO:0000313" key="4">
    <source>
        <dbReference type="EMBL" id="CAH0727798.1"/>
    </source>
</evidence>
<dbReference type="Pfam" id="PF00379">
    <property type="entry name" value="Chitin_bind_4"/>
    <property type="match status" value="1"/>
</dbReference>
<keyword evidence="5" id="KW-1185">Reference proteome</keyword>
<dbReference type="AlphaFoldDB" id="A0A8J9VQ61"/>
<proteinExistence type="predicted"/>
<protein>
    <submittedName>
        <fullName evidence="4">Uncharacterized protein</fullName>
    </submittedName>
</protein>
<keyword evidence="2" id="KW-0193">Cuticle</keyword>
<dbReference type="OrthoDB" id="6436213at2759"/>
<dbReference type="PRINTS" id="PR00947">
    <property type="entry name" value="CUTICLE"/>
</dbReference>
<name>A0A8J9VQ61_9NEOP</name>
<sequence length="128" mass="13938">MRCLLAALSLFVLTQSAPLQSDQEAKILQYEFNTDGKGNYNYSFSTSNGITKSETGTVVDEGLPSQYILVEGKVFYITPDGNEEAWMYEADKDGFRLLPPQLLQVNTNLTNRILGGAPPSAVVASLLG</sequence>
<dbReference type="GO" id="GO:0042302">
    <property type="term" value="F:structural constituent of cuticle"/>
    <property type="evidence" value="ECO:0007669"/>
    <property type="project" value="UniProtKB-UniRule"/>
</dbReference>
<accession>A0A8J9VQ61</accession>
<feature type="chain" id="PRO_5035449801" evidence="3">
    <location>
        <begin position="17"/>
        <end position="128"/>
    </location>
</feature>
<keyword evidence="1 3" id="KW-0732">Signal</keyword>
<evidence type="ECO:0000313" key="5">
    <source>
        <dbReference type="Proteomes" id="UP000838878"/>
    </source>
</evidence>
<dbReference type="InterPro" id="IPR000618">
    <property type="entry name" value="Insect_cuticle"/>
</dbReference>
<evidence type="ECO:0000256" key="2">
    <source>
        <dbReference type="PROSITE-ProRule" id="PRU00497"/>
    </source>
</evidence>
<organism evidence="4 5">
    <name type="scientific">Brenthis ino</name>
    <name type="common">lesser marbled fritillary</name>
    <dbReference type="NCBI Taxonomy" id="405034"/>
    <lineage>
        <taxon>Eukaryota</taxon>
        <taxon>Metazoa</taxon>
        <taxon>Ecdysozoa</taxon>
        <taxon>Arthropoda</taxon>
        <taxon>Hexapoda</taxon>
        <taxon>Insecta</taxon>
        <taxon>Pterygota</taxon>
        <taxon>Neoptera</taxon>
        <taxon>Endopterygota</taxon>
        <taxon>Lepidoptera</taxon>
        <taxon>Glossata</taxon>
        <taxon>Ditrysia</taxon>
        <taxon>Papilionoidea</taxon>
        <taxon>Nymphalidae</taxon>
        <taxon>Heliconiinae</taxon>
        <taxon>Argynnini</taxon>
        <taxon>Brenthis</taxon>
    </lineage>
</organism>
<feature type="non-terminal residue" evidence="4">
    <location>
        <position position="128"/>
    </location>
</feature>
<dbReference type="PROSITE" id="PS51155">
    <property type="entry name" value="CHIT_BIND_RR_2"/>
    <property type="match status" value="1"/>
</dbReference>
<evidence type="ECO:0000256" key="1">
    <source>
        <dbReference type="ARBA" id="ARBA00022729"/>
    </source>
</evidence>
<evidence type="ECO:0000256" key="3">
    <source>
        <dbReference type="SAM" id="SignalP"/>
    </source>
</evidence>
<dbReference type="Proteomes" id="UP000838878">
    <property type="component" value="Chromosome 7"/>
</dbReference>
<feature type="signal peptide" evidence="3">
    <location>
        <begin position="1"/>
        <end position="16"/>
    </location>
</feature>
<dbReference type="EMBL" id="OV170227">
    <property type="protein sequence ID" value="CAH0727798.1"/>
    <property type="molecule type" value="Genomic_DNA"/>
</dbReference>
<gene>
    <name evidence="4" type="ORF">BINO364_LOCUS13096</name>
</gene>